<evidence type="ECO:0000256" key="1">
    <source>
        <dbReference type="ARBA" id="ARBA00022670"/>
    </source>
</evidence>
<keyword evidence="7" id="KW-0812">Transmembrane</keyword>
<dbReference type="Pfam" id="PF01435">
    <property type="entry name" value="Peptidase_M48"/>
    <property type="match status" value="1"/>
</dbReference>
<dbReference type="InterPro" id="IPR052173">
    <property type="entry name" value="Beta-lactam_resp_regulator"/>
</dbReference>
<sequence>MTVWLIAAAVALVPLLLGGRAAERLAGAGWTHRCPRAALVMWQAIGLAGGLGAIGIGLVAAVAPLAAVFPHGAHTLFRQLVEGRGLDGLGPAHVAALVWSVGLIGWLALHTVRAALGTVRAQRRQRLLVDVVADPCVLRDAYVLPGERPVAYCIPGRRARIVLSAGAVELLGAEELEAVLGHERAHAAGRHDLLLLPFLALAQAFPWLPAAGTARQVVPVLLEMLADDRARRAHGELPLARALVRMAATATGPAPAGGLALADTAVVHRLERLISGPQRQPRWVPAAAYCAAGLLLSGPAAVLVAPVLCITIWRI</sequence>
<evidence type="ECO:0000313" key="10">
    <source>
        <dbReference type="Proteomes" id="UP001230426"/>
    </source>
</evidence>
<keyword evidence="5 6" id="KW-0482">Metalloprotease</keyword>
<name>A0ABT9RF03_9ACTN</name>
<evidence type="ECO:0000313" key="9">
    <source>
        <dbReference type="EMBL" id="MDP9867839.1"/>
    </source>
</evidence>
<keyword evidence="1 6" id="KW-0645">Protease</keyword>
<keyword evidence="7" id="KW-0472">Membrane</keyword>
<feature type="transmembrane region" description="Helical" evidence="7">
    <location>
        <begin position="45"/>
        <end position="69"/>
    </location>
</feature>
<dbReference type="PANTHER" id="PTHR34978:SF3">
    <property type="entry name" value="SLR0241 PROTEIN"/>
    <property type="match status" value="1"/>
</dbReference>
<keyword evidence="2" id="KW-0479">Metal-binding</keyword>
<evidence type="ECO:0000256" key="5">
    <source>
        <dbReference type="ARBA" id="ARBA00023049"/>
    </source>
</evidence>
<protein>
    <submittedName>
        <fullName evidence="9">Zn-dependent protease with chaperone function</fullName>
    </submittedName>
</protein>
<keyword evidence="4 6" id="KW-0862">Zinc</keyword>
<organism evidence="9 10">
    <name type="scientific">Streptosporangium brasiliense</name>
    <dbReference type="NCBI Taxonomy" id="47480"/>
    <lineage>
        <taxon>Bacteria</taxon>
        <taxon>Bacillati</taxon>
        <taxon>Actinomycetota</taxon>
        <taxon>Actinomycetes</taxon>
        <taxon>Streptosporangiales</taxon>
        <taxon>Streptosporangiaceae</taxon>
        <taxon>Streptosporangium</taxon>
    </lineage>
</organism>
<comment type="cofactor">
    <cofactor evidence="6">
        <name>Zn(2+)</name>
        <dbReference type="ChEBI" id="CHEBI:29105"/>
    </cofactor>
    <text evidence="6">Binds 1 zinc ion per subunit.</text>
</comment>
<keyword evidence="7" id="KW-1133">Transmembrane helix</keyword>
<feature type="transmembrane region" description="Helical" evidence="7">
    <location>
        <begin position="89"/>
        <end position="109"/>
    </location>
</feature>
<reference evidence="9 10" key="1">
    <citation type="submission" date="2023-07" db="EMBL/GenBank/DDBJ databases">
        <title>Sequencing the genomes of 1000 actinobacteria strains.</title>
        <authorList>
            <person name="Klenk H.-P."/>
        </authorList>
    </citation>
    <scope>NUCLEOTIDE SEQUENCE [LARGE SCALE GENOMIC DNA]</scope>
    <source>
        <strain evidence="9 10">DSM 44109</strain>
    </source>
</reference>
<feature type="transmembrane region" description="Helical" evidence="7">
    <location>
        <begin position="286"/>
        <end position="313"/>
    </location>
</feature>
<gene>
    <name evidence="9" type="ORF">J2S55_007105</name>
</gene>
<accession>A0ABT9RF03</accession>
<dbReference type="Gene3D" id="3.30.2010.10">
    <property type="entry name" value="Metalloproteases ('zincins'), catalytic domain"/>
    <property type="match status" value="1"/>
</dbReference>
<proteinExistence type="inferred from homology"/>
<dbReference type="EMBL" id="JAUSRB010000002">
    <property type="protein sequence ID" value="MDP9867839.1"/>
    <property type="molecule type" value="Genomic_DNA"/>
</dbReference>
<comment type="caution">
    <text evidence="9">The sequence shown here is derived from an EMBL/GenBank/DDBJ whole genome shotgun (WGS) entry which is preliminary data.</text>
</comment>
<dbReference type="InterPro" id="IPR001915">
    <property type="entry name" value="Peptidase_M48"/>
</dbReference>
<evidence type="ECO:0000256" key="6">
    <source>
        <dbReference type="RuleBase" id="RU003983"/>
    </source>
</evidence>
<dbReference type="GO" id="GO:0006508">
    <property type="term" value="P:proteolysis"/>
    <property type="evidence" value="ECO:0007669"/>
    <property type="project" value="UniProtKB-KW"/>
</dbReference>
<evidence type="ECO:0000256" key="3">
    <source>
        <dbReference type="ARBA" id="ARBA00022801"/>
    </source>
</evidence>
<evidence type="ECO:0000256" key="4">
    <source>
        <dbReference type="ARBA" id="ARBA00022833"/>
    </source>
</evidence>
<keyword evidence="10" id="KW-1185">Reference proteome</keyword>
<dbReference type="Proteomes" id="UP001230426">
    <property type="component" value="Unassembled WGS sequence"/>
</dbReference>
<keyword evidence="3 6" id="KW-0378">Hydrolase</keyword>
<dbReference type="GO" id="GO:0008233">
    <property type="term" value="F:peptidase activity"/>
    <property type="evidence" value="ECO:0007669"/>
    <property type="project" value="UniProtKB-KW"/>
</dbReference>
<evidence type="ECO:0000256" key="2">
    <source>
        <dbReference type="ARBA" id="ARBA00022723"/>
    </source>
</evidence>
<comment type="similarity">
    <text evidence="6">Belongs to the peptidase M48 family.</text>
</comment>
<feature type="domain" description="Peptidase M48" evidence="8">
    <location>
        <begin position="147"/>
        <end position="198"/>
    </location>
</feature>
<dbReference type="PANTHER" id="PTHR34978">
    <property type="entry name" value="POSSIBLE SENSOR-TRANSDUCER PROTEIN BLAR"/>
    <property type="match status" value="1"/>
</dbReference>
<evidence type="ECO:0000256" key="7">
    <source>
        <dbReference type="SAM" id="Phobius"/>
    </source>
</evidence>
<dbReference type="CDD" id="cd07326">
    <property type="entry name" value="M56_BlaR1_MecR1_like"/>
    <property type="match status" value="1"/>
</dbReference>
<dbReference type="RefSeq" id="WP_306869922.1">
    <property type="nucleotide sequence ID" value="NZ_JAUSRB010000002.1"/>
</dbReference>
<evidence type="ECO:0000259" key="8">
    <source>
        <dbReference type="Pfam" id="PF01435"/>
    </source>
</evidence>